<accession>A0ACB8SVA0</accession>
<evidence type="ECO:0000313" key="2">
    <source>
        <dbReference type="Proteomes" id="UP000814140"/>
    </source>
</evidence>
<dbReference type="Proteomes" id="UP000814140">
    <property type="component" value="Unassembled WGS sequence"/>
</dbReference>
<proteinExistence type="predicted"/>
<evidence type="ECO:0000313" key="1">
    <source>
        <dbReference type="EMBL" id="KAI0060380.1"/>
    </source>
</evidence>
<protein>
    <submittedName>
        <fullName evidence="1">Uncharacterized protein</fullName>
    </submittedName>
</protein>
<gene>
    <name evidence="1" type="ORF">BV25DRAFT_1955567</name>
</gene>
<organism evidence="1 2">
    <name type="scientific">Artomyces pyxidatus</name>
    <dbReference type="NCBI Taxonomy" id="48021"/>
    <lineage>
        <taxon>Eukaryota</taxon>
        <taxon>Fungi</taxon>
        <taxon>Dikarya</taxon>
        <taxon>Basidiomycota</taxon>
        <taxon>Agaricomycotina</taxon>
        <taxon>Agaricomycetes</taxon>
        <taxon>Russulales</taxon>
        <taxon>Auriscalpiaceae</taxon>
        <taxon>Artomyces</taxon>
    </lineage>
</organism>
<name>A0ACB8SVA0_9AGAM</name>
<reference evidence="1" key="2">
    <citation type="journal article" date="2022" name="New Phytol.">
        <title>Evolutionary transition to the ectomycorrhizal habit in the genomes of a hyperdiverse lineage of mushroom-forming fungi.</title>
        <authorList>
            <person name="Looney B."/>
            <person name="Miyauchi S."/>
            <person name="Morin E."/>
            <person name="Drula E."/>
            <person name="Courty P.E."/>
            <person name="Kohler A."/>
            <person name="Kuo A."/>
            <person name="LaButti K."/>
            <person name="Pangilinan J."/>
            <person name="Lipzen A."/>
            <person name="Riley R."/>
            <person name="Andreopoulos W."/>
            <person name="He G."/>
            <person name="Johnson J."/>
            <person name="Nolan M."/>
            <person name="Tritt A."/>
            <person name="Barry K.W."/>
            <person name="Grigoriev I.V."/>
            <person name="Nagy L.G."/>
            <person name="Hibbett D."/>
            <person name="Henrissat B."/>
            <person name="Matheny P.B."/>
            <person name="Labbe J."/>
            <person name="Martin F.M."/>
        </authorList>
    </citation>
    <scope>NUCLEOTIDE SEQUENCE</scope>
    <source>
        <strain evidence="1">HHB10654</strain>
    </source>
</reference>
<keyword evidence="2" id="KW-1185">Reference proteome</keyword>
<reference evidence="1" key="1">
    <citation type="submission" date="2021-03" db="EMBL/GenBank/DDBJ databases">
        <authorList>
            <consortium name="DOE Joint Genome Institute"/>
            <person name="Ahrendt S."/>
            <person name="Looney B.P."/>
            <person name="Miyauchi S."/>
            <person name="Morin E."/>
            <person name="Drula E."/>
            <person name="Courty P.E."/>
            <person name="Chicoki N."/>
            <person name="Fauchery L."/>
            <person name="Kohler A."/>
            <person name="Kuo A."/>
            <person name="Labutti K."/>
            <person name="Pangilinan J."/>
            <person name="Lipzen A."/>
            <person name="Riley R."/>
            <person name="Andreopoulos W."/>
            <person name="He G."/>
            <person name="Johnson J."/>
            <person name="Barry K.W."/>
            <person name="Grigoriev I.V."/>
            <person name="Nagy L."/>
            <person name="Hibbett D."/>
            <person name="Henrissat B."/>
            <person name="Matheny P.B."/>
            <person name="Labbe J."/>
            <person name="Martin F."/>
        </authorList>
    </citation>
    <scope>NUCLEOTIDE SEQUENCE</scope>
    <source>
        <strain evidence="1">HHB10654</strain>
    </source>
</reference>
<dbReference type="EMBL" id="MU277219">
    <property type="protein sequence ID" value="KAI0060380.1"/>
    <property type="molecule type" value="Genomic_DNA"/>
</dbReference>
<comment type="caution">
    <text evidence="1">The sequence shown here is derived from an EMBL/GenBank/DDBJ whole genome shotgun (WGS) entry which is preliminary data.</text>
</comment>
<sequence>MKFTTVFVPLAAVFVASVTSIPVKRGVDPDLVPQFGHAAGVNPTGTGDCDGAVNGSDGKPIKVPCACPPDRQTFINDLNANVAAGHVINNPSVGISFPEDNSIASQNARLNAAAVTLQNLNGPGKGCPIVSTTFSAQQDAINAEAASGKVAPAPAKSTAAPAPAKTTAAPAKATPAKSTPAPAKAAPSPAKAAPVAAGAPSAAQITQLAPQLGFTAGKNPTGTGDCDGAVNGADGKPIKIPCACPPTQAVFDQHLVGDVEAGHAVNNPSVKVSYPVDNSVQSQLARINTALVTLQNLNGPGKGCPAVSSTLQAQQKALQAKL</sequence>